<protein>
    <recommendedName>
        <fullName evidence="1">3-hydroxyacyl-CoA dehydrogenase NAD binding domain-containing protein</fullName>
    </recommendedName>
</protein>
<evidence type="ECO:0000313" key="2">
    <source>
        <dbReference type="EMBL" id="GAI03296.1"/>
    </source>
</evidence>
<sequence>GIMDVENIETVVMIGGGTMGQGIAQNFAQAGLSVRVVDVDTEILDRCLAQVDANLRLFQAFGLLEEAISSIELRIHPVLMKDLAKAVRDCDFVVEAIPENLELKKQLFAELDLCRDDVILSSNTSSFTISTIAEGFSTAHRIIGLHYFNPAHIMPQSLYLLWGYLRNYSEIGQR</sequence>
<comment type="caution">
    <text evidence="2">The sequence shown here is derived from an EMBL/GenBank/DDBJ whole genome shotgun (WGS) entry which is preliminary data.</text>
</comment>
<dbReference type="Gene3D" id="3.40.50.720">
    <property type="entry name" value="NAD(P)-binding Rossmann-like Domain"/>
    <property type="match status" value="1"/>
</dbReference>
<dbReference type="GO" id="GO:0016491">
    <property type="term" value="F:oxidoreductase activity"/>
    <property type="evidence" value="ECO:0007669"/>
    <property type="project" value="TreeGrafter"/>
</dbReference>
<dbReference type="PANTHER" id="PTHR48075:SF5">
    <property type="entry name" value="3-HYDROXYBUTYRYL-COA DEHYDROGENASE"/>
    <property type="match status" value="1"/>
</dbReference>
<dbReference type="InterPro" id="IPR036291">
    <property type="entry name" value="NAD(P)-bd_dom_sf"/>
</dbReference>
<dbReference type="InterPro" id="IPR006176">
    <property type="entry name" value="3-OHacyl-CoA_DH_NAD-bd"/>
</dbReference>
<feature type="non-terminal residue" evidence="2">
    <location>
        <position position="1"/>
    </location>
</feature>
<dbReference type="GO" id="GO:0070403">
    <property type="term" value="F:NAD+ binding"/>
    <property type="evidence" value="ECO:0007669"/>
    <property type="project" value="InterPro"/>
</dbReference>
<dbReference type="PANTHER" id="PTHR48075">
    <property type="entry name" value="3-HYDROXYACYL-COA DEHYDROGENASE FAMILY PROTEIN"/>
    <property type="match status" value="1"/>
</dbReference>
<name>X1LBR1_9ZZZZ</name>
<evidence type="ECO:0000259" key="1">
    <source>
        <dbReference type="Pfam" id="PF02737"/>
    </source>
</evidence>
<dbReference type="SUPFAM" id="SSF51735">
    <property type="entry name" value="NAD(P)-binding Rossmann-fold domains"/>
    <property type="match status" value="1"/>
</dbReference>
<reference evidence="2" key="1">
    <citation type="journal article" date="2014" name="Front. Microbiol.">
        <title>High frequency of phylogenetically diverse reductive dehalogenase-homologous genes in deep subseafloor sedimentary metagenomes.</title>
        <authorList>
            <person name="Kawai M."/>
            <person name="Futagami T."/>
            <person name="Toyoda A."/>
            <person name="Takaki Y."/>
            <person name="Nishi S."/>
            <person name="Hori S."/>
            <person name="Arai W."/>
            <person name="Tsubouchi T."/>
            <person name="Morono Y."/>
            <person name="Uchiyama I."/>
            <person name="Ito T."/>
            <person name="Fujiyama A."/>
            <person name="Inagaki F."/>
            <person name="Takami H."/>
        </authorList>
    </citation>
    <scope>NUCLEOTIDE SEQUENCE</scope>
    <source>
        <strain evidence="2">Expedition CK06-06</strain>
    </source>
</reference>
<gene>
    <name evidence="2" type="ORF">S06H3_16853</name>
</gene>
<accession>X1LBR1</accession>
<proteinExistence type="predicted"/>
<dbReference type="EMBL" id="BARV01008376">
    <property type="protein sequence ID" value="GAI03296.1"/>
    <property type="molecule type" value="Genomic_DNA"/>
</dbReference>
<dbReference type="Pfam" id="PF02737">
    <property type="entry name" value="3HCDH_N"/>
    <property type="match status" value="1"/>
</dbReference>
<dbReference type="AlphaFoldDB" id="X1LBR1"/>
<organism evidence="2">
    <name type="scientific">marine sediment metagenome</name>
    <dbReference type="NCBI Taxonomy" id="412755"/>
    <lineage>
        <taxon>unclassified sequences</taxon>
        <taxon>metagenomes</taxon>
        <taxon>ecological metagenomes</taxon>
    </lineage>
</organism>
<feature type="domain" description="3-hydroxyacyl-CoA dehydrogenase NAD binding" evidence="1">
    <location>
        <begin position="10"/>
        <end position="155"/>
    </location>
</feature>
<dbReference type="GO" id="GO:0006631">
    <property type="term" value="P:fatty acid metabolic process"/>
    <property type="evidence" value="ECO:0007669"/>
    <property type="project" value="InterPro"/>
</dbReference>